<dbReference type="EMBL" id="QGLF01000001">
    <property type="protein sequence ID" value="PWR23356.1"/>
    <property type="molecule type" value="Genomic_DNA"/>
</dbReference>
<reference evidence="2" key="1">
    <citation type="submission" date="2018-05" db="EMBL/GenBank/DDBJ databases">
        <title>Zavarzinia sp. HR-AS.</title>
        <authorList>
            <person name="Lee Y."/>
            <person name="Jeon C.O."/>
        </authorList>
    </citation>
    <scope>NUCLEOTIDE SEQUENCE [LARGE SCALE GENOMIC DNA]</scope>
    <source>
        <strain evidence="2">DSM 1231</strain>
    </source>
</reference>
<gene>
    <name evidence="1" type="ORF">DKG75_01960</name>
</gene>
<comment type="caution">
    <text evidence="1">The sequence shown here is derived from an EMBL/GenBank/DDBJ whole genome shotgun (WGS) entry which is preliminary data.</text>
</comment>
<organism evidence="1 2">
    <name type="scientific">Zavarzinia compransoris</name>
    <dbReference type="NCBI Taxonomy" id="1264899"/>
    <lineage>
        <taxon>Bacteria</taxon>
        <taxon>Pseudomonadati</taxon>
        <taxon>Pseudomonadota</taxon>
        <taxon>Alphaproteobacteria</taxon>
        <taxon>Rhodospirillales</taxon>
        <taxon>Zavarziniaceae</taxon>
        <taxon>Zavarzinia</taxon>
    </lineage>
</organism>
<dbReference type="Pfam" id="PF05069">
    <property type="entry name" value="Phage_tail_S"/>
    <property type="match status" value="1"/>
</dbReference>
<protein>
    <submittedName>
        <fullName evidence="1">Phage virion morphogenesis protein</fullName>
    </submittedName>
</protein>
<dbReference type="Proteomes" id="UP000246077">
    <property type="component" value="Unassembled WGS sequence"/>
</dbReference>
<dbReference type="RefSeq" id="WP_109919389.1">
    <property type="nucleotide sequence ID" value="NZ_QGLF01000001.1"/>
</dbReference>
<evidence type="ECO:0000313" key="1">
    <source>
        <dbReference type="EMBL" id="PWR23356.1"/>
    </source>
</evidence>
<dbReference type="OrthoDB" id="2081253at2"/>
<sequence>MTGVSIKFDDAEVQAGLTRLAGRLDARAELLDAMGGAALADTQDNFQAEADPAGIKWAPLSKRTLERRGAAAAILRHRLRLYQSLTYRVEGEAVEVGTNVVYAGVHQFGGDIDHPGGERVVHFRFARKGAGKDGAGSRLRFAKRSTKAVGAYAQKVRIGSYKIRIPARPFLGVGPRLVGRIAEAVTAVLAHD</sequence>
<name>A0A317EAV3_9PROT</name>
<dbReference type="AlphaFoldDB" id="A0A317EAV3"/>
<dbReference type="NCBIfam" id="TIGR01635">
    <property type="entry name" value="tail_comp_S"/>
    <property type="match status" value="1"/>
</dbReference>
<proteinExistence type="predicted"/>
<dbReference type="InterPro" id="IPR006522">
    <property type="entry name" value="Phage_virion_morphogenesis"/>
</dbReference>
<accession>A0A317EAV3</accession>
<keyword evidence="2" id="KW-1185">Reference proteome</keyword>
<evidence type="ECO:0000313" key="2">
    <source>
        <dbReference type="Proteomes" id="UP000246077"/>
    </source>
</evidence>